<dbReference type="PANTHER" id="PTHR31465">
    <property type="entry name" value="PROTEIN RTA1-RELATED"/>
    <property type="match status" value="1"/>
</dbReference>
<dbReference type="GO" id="GO:0016020">
    <property type="term" value="C:membrane"/>
    <property type="evidence" value="ECO:0007669"/>
    <property type="project" value="UniProtKB-SubCell"/>
</dbReference>
<dbReference type="PANTHER" id="PTHR31465:SF1">
    <property type="entry name" value="PROTEIN RTA1-RELATED"/>
    <property type="match status" value="1"/>
</dbReference>
<comment type="caution">
    <text evidence="6">The sequence shown here is derived from an EMBL/GenBank/DDBJ whole genome shotgun (WGS) entry which is preliminary data.</text>
</comment>
<dbReference type="EMBL" id="BEGY01000011">
    <property type="protein sequence ID" value="GAX75177.1"/>
    <property type="molecule type" value="Genomic_DNA"/>
</dbReference>
<keyword evidence="3 5" id="KW-1133">Transmembrane helix</keyword>
<evidence type="ECO:0000256" key="3">
    <source>
        <dbReference type="ARBA" id="ARBA00022989"/>
    </source>
</evidence>
<dbReference type="Pfam" id="PF04479">
    <property type="entry name" value="RTA1"/>
    <property type="match status" value="1"/>
</dbReference>
<keyword evidence="2 5" id="KW-0812">Transmembrane</keyword>
<evidence type="ECO:0000256" key="4">
    <source>
        <dbReference type="ARBA" id="ARBA00023136"/>
    </source>
</evidence>
<keyword evidence="7" id="KW-1185">Reference proteome</keyword>
<keyword evidence="4 5" id="KW-0472">Membrane</keyword>
<organism evidence="6 7">
    <name type="scientific">Chlamydomonas eustigma</name>
    <dbReference type="NCBI Taxonomy" id="1157962"/>
    <lineage>
        <taxon>Eukaryota</taxon>
        <taxon>Viridiplantae</taxon>
        <taxon>Chlorophyta</taxon>
        <taxon>core chlorophytes</taxon>
        <taxon>Chlorophyceae</taxon>
        <taxon>CS clade</taxon>
        <taxon>Chlamydomonadales</taxon>
        <taxon>Chlamydomonadaceae</taxon>
        <taxon>Chlamydomonas</taxon>
    </lineage>
</organism>
<dbReference type="InterPro" id="IPR007568">
    <property type="entry name" value="RTA1"/>
</dbReference>
<feature type="transmembrane region" description="Helical" evidence="5">
    <location>
        <begin position="81"/>
        <end position="101"/>
    </location>
</feature>
<proteinExistence type="predicted"/>
<feature type="transmembrane region" description="Helical" evidence="5">
    <location>
        <begin position="49"/>
        <end position="69"/>
    </location>
</feature>
<feature type="transmembrane region" description="Helical" evidence="5">
    <location>
        <begin position="121"/>
        <end position="139"/>
    </location>
</feature>
<evidence type="ECO:0000313" key="6">
    <source>
        <dbReference type="EMBL" id="GAX75177.1"/>
    </source>
</evidence>
<comment type="subcellular location">
    <subcellularLocation>
        <location evidence="1">Membrane</location>
        <topology evidence="1">Multi-pass membrane protein</topology>
    </subcellularLocation>
</comment>
<feature type="transmembrane region" description="Helical" evidence="5">
    <location>
        <begin position="232"/>
        <end position="255"/>
    </location>
</feature>
<dbReference type="AlphaFoldDB" id="A0A250WWG6"/>
<feature type="transmembrane region" description="Helical" evidence="5">
    <location>
        <begin position="199"/>
        <end position="217"/>
    </location>
</feature>
<feature type="transmembrane region" description="Helical" evidence="5">
    <location>
        <begin position="159"/>
        <end position="178"/>
    </location>
</feature>
<dbReference type="OrthoDB" id="3358017at2759"/>
<evidence type="ECO:0000256" key="1">
    <source>
        <dbReference type="ARBA" id="ARBA00004141"/>
    </source>
</evidence>
<sequence>MLRLLQTGVSATEEYFHYIPIDGLAYMAVSVFVILGGLLAWVNSKNKPCKFMITLVVTCYCEGLGYALRVVSAHNTSLLTFIFPYMFILLSPNAMALVNYIVVGRALNISNLNVACLRPKWIAGTFLFSDVVSFSLQAYGGGMLTSTDPAAVSLGEKVLLVGLSVQSATLFLFLFVTLNVHLRPRYLMSDKPDGSKLMWALYTTTFLLFVRSIYRAIEFGAAKDYVQSHEWFAYAFDFAPISLAFLIYTVPALHFGRCLNALQSQCTQQQETDAKQQGDIPGSKVAKLSYDLEEQGSINEEEVPSAIIYISPAQVSPMTDSIAVNQQQRHGALSPPVVTVGRAWC</sequence>
<evidence type="ECO:0000256" key="5">
    <source>
        <dbReference type="SAM" id="Phobius"/>
    </source>
</evidence>
<evidence type="ECO:0000256" key="2">
    <source>
        <dbReference type="ARBA" id="ARBA00022692"/>
    </source>
</evidence>
<evidence type="ECO:0000313" key="7">
    <source>
        <dbReference type="Proteomes" id="UP000232323"/>
    </source>
</evidence>
<gene>
    <name evidence="6" type="ORF">CEUSTIGMA_g2621.t1</name>
</gene>
<reference evidence="6 7" key="1">
    <citation type="submission" date="2017-08" db="EMBL/GenBank/DDBJ databases">
        <title>Acidophilic green algal genome provides insights into adaptation to an acidic environment.</title>
        <authorList>
            <person name="Hirooka S."/>
            <person name="Hirose Y."/>
            <person name="Kanesaki Y."/>
            <person name="Higuchi S."/>
            <person name="Fujiwara T."/>
            <person name="Onuma R."/>
            <person name="Era A."/>
            <person name="Ohbayashi R."/>
            <person name="Uzuka A."/>
            <person name="Nozaki H."/>
            <person name="Yoshikawa H."/>
            <person name="Miyagishima S.Y."/>
        </authorList>
    </citation>
    <scope>NUCLEOTIDE SEQUENCE [LARGE SCALE GENOMIC DNA]</scope>
    <source>
        <strain evidence="6 7">NIES-2499</strain>
    </source>
</reference>
<accession>A0A250WWG6</accession>
<dbReference type="Proteomes" id="UP000232323">
    <property type="component" value="Unassembled WGS sequence"/>
</dbReference>
<protein>
    <submittedName>
        <fullName evidence="6">Uncharacterized protein</fullName>
    </submittedName>
</protein>
<feature type="transmembrane region" description="Helical" evidence="5">
    <location>
        <begin position="24"/>
        <end position="42"/>
    </location>
</feature>
<name>A0A250WWG6_9CHLO</name>